<dbReference type="AlphaFoldDB" id="A0A084VJA3"/>
<protein>
    <submittedName>
        <fullName evidence="2 3">Uncharacterized protein</fullName>
    </submittedName>
</protein>
<proteinExistence type="predicted"/>
<dbReference type="Proteomes" id="UP000030765">
    <property type="component" value="Unassembled WGS sequence"/>
</dbReference>
<name>A0A084VJA3_ANOSI</name>
<dbReference type="EMBL" id="ATLV01013481">
    <property type="status" value="NOT_ANNOTATED_CDS"/>
    <property type="molecule type" value="Genomic_DNA"/>
</dbReference>
<dbReference type="VEuPathDB" id="VectorBase:ASIC005323"/>
<sequence>MATIRTALKEGANNTQGDNTEMFTMICEMRKEMQEREKKEQALRDEREREKKQDMEERERERKRAEERIDEMRKEMSQLQQAFQVMYKEREVEKGNEEHQAHKEKEIEQTCEEHRAIQAQSEQLRVVHFPAPGKSERVECTTPPKMPCEVLKLPCEVSELEAFVKGLVEGLKENAMGPPRRTGRMAPTKGTVGFEAPCRSFGRTVTAGDNSSPTGAVTLRHGDRTVNTYALIDFGSSASLMSHETQDLLDVEGLAKPLTLSWTNGDMQEEPDSEEVSVEILDAKGNSLKLDGIRTVSAMNLPKQSYEGTPTLLLGLPHAHLTYGQSN</sequence>
<dbReference type="EMBL" id="KE524862">
    <property type="protein sequence ID" value="KFB38047.1"/>
    <property type="molecule type" value="Genomic_DNA"/>
</dbReference>
<organism evidence="2">
    <name type="scientific">Anopheles sinensis</name>
    <name type="common">Mosquito</name>
    <dbReference type="NCBI Taxonomy" id="74873"/>
    <lineage>
        <taxon>Eukaryota</taxon>
        <taxon>Metazoa</taxon>
        <taxon>Ecdysozoa</taxon>
        <taxon>Arthropoda</taxon>
        <taxon>Hexapoda</taxon>
        <taxon>Insecta</taxon>
        <taxon>Pterygota</taxon>
        <taxon>Neoptera</taxon>
        <taxon>Endopterygota</taxon>
        <taxon>Diptera</taxon>
        <taxon>Nematocera</taxon>
        <taxon>Culicoidea</taxon>
        <taxon>Culicidae</taxon>
        <taxon>Anophelinae</taxon>
        <taxon>Anopheles</taxon>
    </lineage>
</organism>
<reference evidence="2 4" key="1">
    <citation type="journal article" date="2014" name="BMC Genomics">
        <title>Genome sequence of Anopheles sinensis provides insight into genetics basis of mosquito competence for malaria parasites.</title>
        <authorList>
            <person name="Zhou D."/>
            <person name="Zhang D."/>
            <person name="Ding G."/>
            <person name="Shi L."/>
            <person name="Hou Q."/>
            <person name="Ye Y."/>
            <person name="Xu Y."/>
            <person name="Zhou H."/>
            <person name="Xiong C."/>
            <person name="Li S."/>
            <person name="Yu J."/>
            <person name="Hong S."/>
            <person name="Yu X."/>
            <person name="Zou P."/>
            <person name="Chen C."/>
            <person name="Chang X."/>
            <person name="Wang W."/>
            <person name="Lv Y."/>
            <person name="Sun Y."/>
            <person name="Ma L."/>
            <person name="Shen B."/>
            <person name="Zhu C."/>
        </authorList>
    </citation>
    <scope>NUCLEOTIDE SEQUENCE [LARGE SCALE GENOMIC DNA]</scope>
</reference>
<evidence type="ECO:0000313" key="3">
    <source>
        <dbReference type="EnsemblMetazoa" id="ASIC005323-PA"/>
    </source>
</evidence>
<reference evidence="3" key="2">
    <citation type="submission" date="2020-05" db="UniProtKB">
        <authorList>
            <consortium name="EnsemblMetazoa"/>
        </authorList>
    </citation>
    <scope>IDENTIFICATION</scope>
</reference>
<evidence type="ECO:0000313" key="4">
    <source>
        <dbReference type="Proteomes" id="UP000030765"/>
    </source>
</evidence>
<dbReference type="VEuPathDB" id="VectorBase:ASIS006301"/>
<dbReference type="OrthoDB" id="7762482at2759"/>
<feature type="region of interest" description="Disordered" evidence="1">
    <location>
        <begin position="1"/>
        <end position="20"/>
    </location>
</feature>
<gene>
    <name evidence="2" type="ORF">ZHAS_00005323</name>
</gene>
<accession>A0A084VJA3</accession>
<feature type="region of interest" description="Disordered" evidence="1">
    <location>
        <begin position="29"/>
        <end position="68"/>
    </location>
</feature>
<dbReference type="EnsemblMetazoa" id="ASIC005323-RA">
    <property type="protein sequence ID" value="ASIC005323-PA"/>
    <property type="gene ID" value="ASIC005323"/>
</dbReference>
<keyword evidence="4" id="KW-1185">Reference proteome</keyword>
<feature type="region of interest" description="Disordered" evidence="1">
    <location>
        <begin position="174"/>
        <end position="193"/>
    </location>
</feature>
<evidence type="ECO:0000313" key="2">
    <source>
        <dbReference type="EMBL" id="KFB38047.1"/>
    </source>
</evidence>
<evidence type="ECO:0000256" key="1">
    <source>
        <dbReference type="SAM" id="MobiDB-lite"/>
    </source>
</evidence>